<dbReference type="InterPro" id="IPR000189">
    <property type="entry name" value="Transglyc_AS"/>
</dbReference>
<dbReference type="PANTHER" id="PTHR37423:SF2">
    <property type="entry name" value="MEMBRANE-BOUND LYTIC MUREIN TRANSGLYCOSYLASE C"/>
    <property type="match status" value="1"/>
</dbReference>
<organism evidence="3 4">
    <name type="scientific">Candidatus Galligastranaerophilus intestinavium</name>
    <dbReference type="NCBI Taxonomy" id="2840836"/>
    <lineage>
        <taxon>Bacteria</taxon>
        <taxon>Candidatus Galligastranaerophilus</taxon>
    </lineage>
</organism>
<dbReference type="GO" id="GO:0008933">
    <property type="term" value="F:peptidoglycan lytic transglycosylase activity"/>
    <property type="evidence" value="ECO:0007669"/>
    <property type="project" value="InterPro"/>
</dbReference>
<accession>A0A9D1FJ44</accession>
<evidence type="ECO:0000256" key="1">
    <source>
        <dbReference type="ARBA" id="ARBA00007734"/>
    </source>
</evidence>
<comment type="similarity">
    <text evidence="1">Belongs to the transglycosylase Slt family.</text>
</comment>
<dbReference type="PROSITE" id="PS00922">
    <property type="entry name" value="TRANSGLYCOSYLASE"/>
    <property type="match status" value="1"/>
</dbReference>
<proteinExistence type="inferred from homology"/>
<sequence length="200" mass="22097">MSEGLITGLDLTLRRLSTIENSINRILGPDENTPTQKSANAAEFKNILDEKMAQDKPKDEIEKTTFKNSKENIETLIEKYAQKNNLDPDFIKAVVKQESGFNPDATSKCGAMGLMQLMPQTAKGLGVTDAYDPEQNIEGGVKYLKSMMNRFNNDPKLALAAYNAGPGAVQRYGDVPPYRETQNYVKNILASYEAIKGGKL</sequence>
<reference evidence="3" key="2">
    <citation type="journal article" date="2021" name="PeerJ">
        <title>Extensive microbial diversity within the chicken gut microbiome revealed by metagenomics and culture.</title>
        <authorList>
            <person name="Gilroy R."/>
            <person name="Ravi A."/>
            <person name="Getino M."/>
            <person name="Pursley I."/>
            <person name="Horton D.L."/>
            <person name="Alikhan N.F."/>
            <person name="Baker D."/>
            <person name="Gharbi K."/>
            <person name="Hall N."/>
            <person name="Watson M."/>
            <person name="Adriaenssens E.M."/>
            <person name="Foster-Nyarko E."/>
            <person name="Jarju S."/>
            <person name="Secka A."/>
            <person name="Antonio M."/>
            <person name="Oren A."/>
            <person name="Chaudhuri R.R."/>
            <person name="La Ragione R."/>
            <person name="Hildebrand F."/>
            <person name="Pallen M.J."/>
        </authorList>
    </citation>
    <scope>NUCLEOTIDE SEQUENCE</scope>
    <source>
        <strain evidence="3">CHK152-2871</strain>
    </source>
</reference>
<dbReference type="PANTHER" id="PTHR37423">
    <property type="entry name" value="SOLUBLE LYTIC MUREIN TRANSGLYCOSYLASE-RELATED"/>
    <property type="match status" value="1"/>
</dbReference>
<dbReference type="Gene3D" id="1.10.530.10">
    <property type="match status" value="1"/>
</dbReference>
<dbReference type="GO" id="GO:0000270">
    <property type="term" value="P:peptidoglycan metabolic process"/>
    <property type="evidence" value="ECO:0007669"/>
    <property type="project" value="InterPro"/>
</dbReference>
<dbReference type="CDD" id="cd00254">
    <property type="entry name" value="LT-like"/>
    <property type="match status" value="1"/>
</dbReference>
<dbReference type="InterPro" id="IPR023346">
    <property type="entry name" value="Lysozyme-like_dom_sf"/>
</dbReference>
<evidence type="ECO:0000313" key="4">
    <source>
        <dbReference type="Proteomes" id="UP000886865"/>
    </source>
</evidence>
<protein>
    <submittedName>
        <fullName evidence="3">Lytic transglycosylase domain-containing protein</fullName>
    </submittedName>
</protein>
<name>A0A9D1FJ44_9BACT</name>
<dbReference type="InterPro" id="IPR008258">
    <property type="entry name" value="Transglycosylase_SLT_dom_1"/>
</dbReference>
<dbReference type="EMBL" id="DVJQ01000060">
    <property type="protein sequence ID" value="HIS74786.1"/>
    <property type="molecule type" value="Genomic_DNA"/>
</dbReference>
<gene>
    <name evidence="3" type="ORF">IAA86_07180</name>
</gene>
<dbReference type="AlphaFoldDB" id="A0A9D1FJ44"/>
<dbReference type="GO" id="GO:0016020">
    <property type="term" value="C:membrane"/>
    <property type="evidence" value="ECO:0007669"/>
    <property type="project" value="InterPro"/>
</dbReference>
<comment type="caution">
    <text evidence="3">The sequence shown here is derived from an EMBL/GenBank/DDBJ whole genome shotgun (WGS) entry which is preliminary data.</text>
</comment>
<dbReference type="SUPFAM" id="SSF53955">
    <property type="entry name" value="Lysozyme-like"/>
    <property type="match status" value="1"/>
</dbReference>
<evidence type="ECO:0000313" key="3">
    <source>
        <dbReference type="EMBL" id="HIS74786.1"/>
    </source>
</evidence>
<dbReference type="Pfam" id="PF01464">
    <property type="entry name" value="SLT"/>
    <property type="match status" value="1"/>
</dbReference>
<evidence type="ECO:0000259" key="2">
    <source>
        <dbReference type="Pfam" id="PF01464"/>
    </source>
</evidence>
<dbReference type="Proteomes" id="UP000886865">
    <property type="component" value="Unassembled WGS sequence"/>
</dbReference>
<feature type="domain" description="Transglycosylase SLT" evidence="2">
    <location>
        <begin position="76"/>
        <end position="182"/>
    </location>
</feature>
<reference evidence="3" key="1">
    <citation type="submission" date="2020-10" db="EMBL/GenBank/DDBJ databases">
        <authorList>
            <person name="Gilroy R."/>
        </authorList>
    </citation>
    <scope>NUCLEOTIDE SEQUENCE</scope>
    <source>
        <strain evidence="3">CHK152-2871</strain>
    </source>
</reference>